<dbReference type="PROSITE" id="PS51736">
    <property type="entry name" value="RECOMBINASES_3"/>
    <property type="match status" value="1"/>
</dbReference>
<gene>
    <name evidence="9" type="ORF">Amme_068_018</name>
</gene>
<evidence type="ECO:0000313" key="9">
    <source>
        <dbReference type="EMBL" id="GAJ29585.1"/>
    </source>
</evidence>
<sequence>MTVPLRAALYLRVSTARQAEHDVSIPDQRKQGEAYCAARGYQLVETYVEPGASATNDRRPEFQRMIEAGASKPAPFDVVVVHSFSRFFRDAFDMEFYVRKLAKNGVRLLSITQEIGDDPIHQMMRQIMALFDEYQSKENAKHVLRAQKENARQGFWNGSLPPIGYRVVAAETRGAKVKKKLEIDPLHADTVRLIYRLALDGDGGSGPMGVKNIVSHLNRNRIFTRDGGRWGIGQLYRILTRRTYIGEHEFNKRSKSKELKPQSEVVTVEVPPLIDQATFDAVQAHLKARNPKVAPPRVVNGPTLLTGICFCGHCNGAMTIRTGKSGRYRYYACSIKARQGETGCVGQAIPMDKLDTLVAGYIEDRLLAPERLEEVLASVIDRRQNHAERRREHISELNKRAAEAELRLKRLYDAIEAGVADLDDPALKDRITGLKATRDQAQADALRAQTMLESATHQAVTPQMLRQFADTARKRMHLDGGGYRRDHLRLLAQRVEVEDKEVRIMGSKSNLLRTLVAISSSGVKSDSLGVPSFVPKWRRGWDSNPRYGLTPYNGLANQK</sequence>
<dbReference type="SUPFAM" id="SSF53041">
    <property type="entry name" value="Resolvase-like"/>
    <property type="match status" value="1"/>
</dbReference>
<dbReference type="GO" id="GO:0015074">
    <property type="term" value="P:DNA integration"/>
    <property type="evidence" value="ECO:0007669"/>
    <property type="project" value="UniProtKB-KW"/>
</dbReference>
<organism evidence="9 10">
    <name type="scientific">Acidomonas methanolica NBRC 104435</name>
    <dbReference type="NCBI Taxonomy" id="1231351"/>
    <lineage>
        <taxon>Bacteria</taxon>
        <taxon>Pseudomonadati</taxon>
        <taxon>Pseudomonadota</taxon>
        <taxon>Alphaproteobacteria</taxon>
        <taxon>Acetobacterales</taxon>
        <taxon>Acetobacteraceae</taxon>
        <taxon>Acidomonas</taxon>
    </lineage>
</organism>
<feature type="active site" description="O-(5'-phospho-DNA)-serine intermediate" evidence="4 5">
    <location>
        <position position="14"/>
    </location>
</feature>
<dbReference type="InterPro" id="IPR050639">
    <property type="entry name" value="SSR_resolvase"/>
</dbReference>
<dbReference type="InterPro" id="IPR006119">
    <property type="entry name" value="Resolv_N"/>
</dbReference>
<feature type="domain" description="Resolvase/invertase-type recombinase catalytic" evidence="7">
    <location>
        <begin position="6"/>
        <end position="158"/>
    </location>
</feature>
<comment type="caution">
    <text evidence="9">The sequence shown here is derived from an EMBL/GenBank/DDBJ whole genome shotgun (WGS) entry which is preliminary data.</text>
</comment>
<dbReference type="Gene3D" id="3.90.1750.20">
    <property type="entry name" value="Putative Large Serine Recombinase, Chain B, Domain 2"/>
    <property type="match status" value="1"/>
</dbReference>
<evidence type="ECO:0000256" key="4">
    <source>
        <dbReference type="PIRSR" id="PIRSR606118-50"/>
    </source>
</evidence>
<dbReference type="Gene3D" id="3.40.50.1390">
    <property type="entry name" value="Resolvase, N-terminal catalytic domain"/>
    <property type="match status" value="1"/>
</dbReference>
<protein>
    <submittedName>
        <fullName evidence="9">Resolvase</fullName>
    </submittedName>
</protein>
<dbReference type="PANTHER" id="PTHR30461:SF23">
    <property type="entry name" value="DNA RECOMBINASE-RELATED"/>
    <property type="match status" value="1"/>
</dbReference>
<dbReference type="InterPro" id="IPR011109">
    <property type="entry name" value="DNA_bind_recombinase_dom"/>
</dbReference>
<dbReference type="OrthoDB" id="7224763at2"/>
<feature type="coiled-coil region" evidence="6">
    <location>
        <begin position="387"/>
        <end position="414"/>
    </location>
</feature>
<dbReference type="InterPro" id="IPR025827">
    <property type="entry name" value="Zn_ribbon_recom_dom"/>
</dbReference>
<dbReference type="SMART" id="SM00857">
    <property type="entry name" value="Resolvase"/>
    <property type="match status" value="1"/>
</dbReference>
<dbReference type="Pfam" id="PF07508">
    <property type="entry name" value="Recombinase"/>
    <property type="match status" value="1"/>
</dbReference>
<evidence type="ECO:0000259" key="8">
    <source>
        <dbReference type="PROSITE" id="PS51737"/>
    </source>
</evidence>
<proteinExistence type="predicted"/>
<dbReference type="PANTHER" id="PTHR30461">
    <property type="entry name" value="DNA-INVERTASE FROM LAMBDOID PROPHAGE"/>
    <property type="match status" value="1"/>
</dbReference>
<dbReference type="EMBL" id="BAND01000068">
    <property type="protein sequence ID" value="GAJ29585.1"/>
    <property type="molecule type" value="Genomic_DNA"/>
</dbReference>
<reference evidence="10" key="1">
    <citation type="journal article" date="2014" name="FEMS Microbiol. Lett.">
        <title>Draft Genomic DNA Sequence of the Facultatively Methylotrophic Bacterium Acidomonas methanolica type strain MB58.</title>
        <authorList>
            <person name="Higashiura N."/>
            <person name="Hadano H."/>
            <person name="Hirakawa H."/>
            <person name="Matsutani M."/>
            <person name="Takabe S."/>
            <person name="Matsushita K."/>
            <person name="Azuma Y."/>
        </authorList>
    </citation>
    <scope>NUCLEOTIDE SEQUENCE [LARGE SCALE GENOMIC DNA]</scope>
    <source>
        <strain evidence="10">MB58</strain>
    </source>
</reference>
<dbReference type="InterPro" id="IPR036162">
    <property type="entry name" value="Resolvase-like_N_sf"/>
</dbReference>
<keyword evidence="6" id="KW-0175">Coiled coil</keyword>
<dbReference type="CDD" id="cd00338">
    <property type="entry name" value="Ser_Recombinase"/>
    <property type="match status" value="1"/>
</dbReference>
<dbReference type="InterPro" id="IPR038109">
    <property type="entry name" value="DNA_bind_recomb_sf"/>
</dbReference>
<dbReference type="GO" id="GO:0003677">
    <property type="term" value="F:DNA binding"/>
    <property type="evidence" value="ECO:0007669"/>
    <property type="project" value="UniProtKB-KW"/>
</dbReference>
<evidence type="ECO:0000256" key="3">
    <source>
        <dbReference type="ARBA" id="ARBA00023172"/>
    </source>
</evidence>
<keyword evidence="1" id="KW-0229">DNA integration</keyword>
<keyword evidence="3" id="KW-0233">DNA recombination</keyword>
<keyword evidence="10" id="KW-1185">Reference proteome</keyword>
<dbReference type="RefSeq" id="WP_042059690.1">
    <property type="nucleotide sequence ID" value="NZ_BAND01000068.1"/>
</dbReference>
<evidence type="ECO:0000256" key="6">
    <source>
        <dbReference type="SAM" id="Coils"/>
    </source>
</evidence>
<reference evidence="9 10" key="2">
    <citation type="journal article" date="2014" name="FEMS Microbiol. Lett.">
        <title>Draft genomic DNA sequence of the facultatively methylotrophic bacterium Acidomonas methanolica type strain MB58.</title>
        <authorList>
            <person name="Higashiura N."/>
            <person name="Hadano H."/>
            <person name="Hirakawa H."/>
            <person name="Matsutani M."/>
            <person name="Takabe S."/>
            <person name="Matsushita K."/>
            <person name="Azuma Y."/>
        </authorList>
    </citation>
    <scope>NUCLEOTIDE SEQUENCE [LARGE SCALE GENOMIC DNA]</scope>
    <source>
        <strain evidence="9 10">MB58</strain>
    </source>
</reference>
<dbReference type="AlphaFoldDB" id="A0A023D785"/>
<dbReference type="GO" id="GO:0000150">
    <property type="term" value="F:DNA strand exchange activity"/>
    <property type="evidence" value="ECO:0007669"/>
    <property type="project" value="InterPro"/>
</dbReference>
<evidence type="ECO:0000313" key="10">
    <source>
        <dbReference type="Proteomes" id="UP000019760"/>
    </source>
</evidence>
<dbReference type="Proteomes" id="UP000019760">
    <property type="component" value="Unassembled WGS sequence"/>
</dbReference>
<evidence type="ECO:0000256" key="1">
    <source>
        <dbReference type="ARBA" id="ARBA00022908"/>
    </source>
</evidence>
<dbReference type="PROSITE" id="PS51737">
    <property type="entry name" value="RECOMBINASE_DNA_BIND"/>
    <property type="match status" value="1"/>
</dbReference>
<name>A0A023D785_ACIMT</name>
<dbReference type="InterPro" id="IPR006118">
    <property type="entry name" value="Recombinase_CS"/>
</dbReference>
<feature type="domain" description="Recombinase" evidence="8">
    <location>
        <begin position="162"/>
        <end position="292"/>
    </location>
</feature>
<evidence type="ECO:0000259" key="7">
    <source>
        <dbReference type="PROSITE" id="PS51736"/>
    </source>
</evidence>
<keyword evidence="2" id="KW-0238">DNA-binding</keyword>
<evidence type="ECO:0000256" key="2">
    <source>
        <dbReference type="ARBA" id="ARBA00023125"/>
    </source>
</evidence>
<dbReference type="Pfam" id="PF00239">
    <property type="entry name" value="Resolvase"/>
    <property type="match status" value="1"/>
</dbReference>
<dbReference type="PROSITE" id="PS00397">
    <property type="entry name" value="RECOMBINASES_1"/>
    <property type="match status" value="1"/>
</dbReference>
<evidence type="ECO:0000256" key="5">
    <source>
        <dbReference type="PROSITE-ProRule" id="PRU10137"/>
    </source>
</evidence>
<dbReference type="Pfam" id="PF13408">
    <property type="entry name" value="Zn_ribbon_recom"/>
    <property type="match status" value="1"/>
</dbReference>
<accession>A0A023D785</accession>